<protein>
    <submittedName>
        <fullName evidence="1">(northern house mosquito) hypothetical protein</fullName>
    </submittedName>
</protein>
<dbReference type="EMBL" id="HBUE01341005">
    <property type="protein sequence ID" value="CAG6598400.1"/>
    <property type="molecule type" value="Transcribed_RNA"/>
</dbReference>
<accession>A0A8D8I2F2</accession>
<organism evidence="1">
    <name type="scientific">Culex pipiens</name>
    <name type="common">House mosquito</name>
    <dbReference type="NCBI Taxonomy" id="7175"/>
    <lineage>
        <taxon>Eukaryota</taxon>
        <taxon>Metazoa</taxon>
        <taxon>Ecdysozoa</taxon>
        <taxon>Arthropoda</taxon>
        <taxon>Hexapoda</taxon>
        <taxon>Insecta</taxon>
        <taxon>Pterygota</taxon>
        <taxon>Neoptera</taxon>
        <taxon>Endopterygota</taxon>
        <taxon>Diptera</taxon>
        <taxon>Nematocera</taxon>
        <taxon>Culicoidea</taxon>
        <taxon>Culicidae</taxon>
        <taxon>Culicinae</taxon>
        <taxon>Culicini</taxon>
        <taxon>Culex</taxon>
        <taxon>Culex</taxon>
    </lineage>
</organism>
<evidence type="ECO:0000313" key="1">
    <source>
        <dbReference type="EMBL" id="CAG6546225.1"/>
    </source>
</evidence>
<reference evidence="1" key="1">
    <citation type="submission" date="2021-05" db="EMBL/GenBank/DDBJ databases">
        <authorList>
            <person name="Alioto T."/>
            <person name="Alioto T."/>
            <person name="Gomez Garrido J."/>
        </authorList>
    </citation>
    <scope>NUCLEOTIDE SEQUENCE</scope>
</reference>
<dbReference type="AlphaFoldDB" id="A0A8D8I2F2"/>
<name>A0A8D8I2F2_CULPI</name>
<proteinExistence type="predicted"/>
<sequence>MTLPTMRRLDRHLWQRQLRRLLRRCSAKTSTTPASIAYTGTIQSLANSIKSGATQPNYSRWNVCQVGHLQYGGSDNSSSTGSTTMVSAAPSAQHHLFKRPAIKHLLILRVHCRGGLSFSTNFTGPYRVRLKRITLGQPTARANVTLS</sequence>
<dbReference type="EMBL" id="HBUE01234121">
    <property type="protein sequence ID" value="CAG6546225.1"/>
    <property type="molecule type" value="Transcribed_RNA"/>
</dbReference>